<dbReference type="SUPFAM" id="SSF51695">
    <property type="entry name" value="PLC-like phosphodiesterases"/>
    <property type="match status" value="1"/>
</dbReference>
<accession>A0ABY4GJZ2</accession>
<evidence type="ECO:0000259" key="1">
    <source>
        <dbReference type="PROSITE" id="PS51704"/>
    </source>
</evidence>
<reference evidence="2 3" key="1">
    <citation type="submission" date="2022-04" db="EMBL/GenBank/DDBJ databases">
        <title>Gracilibacillus sp. isolated from saltern.</title>
        <authorList>
            <person name="Won M."/>
            <person name="Lee C.-M."/>
            <person name="Woen H.-Y."/>
            <person name="Kwon S.-W."/>
        </authorList>
    </citation>
    <scope>NUCLEOTIDE SEQUENCE [LARGE SCALE GENOMIC DNA]</scope>
    <source>
        <strain evidence="2 3">SSPM10-3</strain>
    </source>
</reference>
<dbReference type="InterPro" id="IPR017946">
    <property type="entry name" value="PLC-like_Pdiesterase_TIM-brl"/>
</dbReference>
<dbReference type="RefSeq" id="WP_244741451.1">
    <property type="nucleotide sequence ID" value="NZ_CP095071.1"/>
</dbReference>
<sequence>MKKQNGWLMGILALAVLCLHYMFESNMTSEALEPQKVGSDVLNIAHRGASGYAPEHTMIAYQIADEMEADFLEIDVHMTSDGELVAMHDDDIARTTDGEGFIQEMTYEEINKLDAGSWFNEAYPNHSDPRYQQVSVPKLTDILDYFGTSTKYYIEIKNAASAGQLLQTLEAYQLIEEEAVILQSFDSKVLQQVYEQYPTIPLIQLLGKNKMLFANYKKIRKYAVGVGLPYQKLNQRLIRHLHGNGLLVHTYTVNDEADMKRLIEWGIDGIFTDYPDRLYHIKENRMNVLRPFN</sequence>
<name>A0ABY4GJZ2_9BACI</name>
<dbReference type="PROSITE" id="PS51704">
    <property type="entry name" value="GP_PDE"/>
    <property type="match status" value="1"/>
</dbReference>
<dbReference type="InterPro" id="IPR030395">
    <property type="entry name" value="GP_PDE_dom"/>
</dbReference>
<gene>
    <name evidence="2" type="ORF">MUN87_15405</name>
</gene>
<proteinExistence type="predicted"/>
<dbReference type="PANTHER" id="PTHR46211:SF7">
    <property type="entry name" value="GLYCEROPHOSPHODIESTER PHOSPHODIESTERASE"/>
    <property type="match status" value="1"/>
</dbReference>
<dbReference type="Gene3D" id="3.20.20.190">
    <property type="entry name" value="Phosphatidylinositol (PI) phosphodiesterase"/>
    <property type="match status" value="1"/>
</dbReference>
<dbReference type="EMBL" id="CP095071">
    <property type="protein sequence ID" value="UOQ84092.1"/>
    <property type="molecule type" value="Genomic_DNA"/>
</dbReference>
<evidence type="ECO:0000313" key="3">
    <source>
        <dbReference type="Proteomes" id="UP000831537"/>
    </source>
</evidence>
<dbReference type="Proteomes" id="UP000831537">
    <property type="component" value="Chromosome"/>
</dbReference>
<feature type="domain" description="GP-PDE" evidence="1">
    <location>
        <begin position="41"/>
        <end position="282"/>
    </location>
</feature>
<dbReference type="PANTHER" id="PTHR46211">
    <property type="entry name" value="GLYCEROPHOSPHORYL DIESTER PHOSPHODIESTERASE"/>
    <property type="match status" value="1"/>
</dbReference>
<protein>
    <submittedName>
        <fullName evidence="2">Glycerophosphodiester phosphodiesterase</fullName>
    </submittedName>
</protein>
<evidence type="ECO:0000313" key="2">
    <source>
        <dbReference type="EMBL" id="UOQ84092.1"/>
    </source>
</evidence>
<dbReference type="Pfam" id="PF03009">
    <property type="entry name" value="GDPD"/>
    <property type="match status" value="1"/>
</dbReference>
<keyword evidence="3" id="KW-1185">Reference proteome</keyword>
<organism evidence="2 3">
    <name type="scientific">Gracilibacillus salinarum</name>
    <dbReference type="NCBI Taxonomy" id="2932255"/>
    <lineage>
        <taxon>Bacteria</taxon>
        <taxon>Bacillati</taxon>
        <taxon>Bacillota</taxon>
        <taxon>Bacilli</taxon>
        <taxon>Bacillales</taxon>
        <taxon>Bacillaceae</taxon>
        <taxon>Gracilibacillus</taxon>
    </lineage>
</organism>